<dbReference type="Proteomes" id="UP000290815">
    <property type="component" value="Chromosome"/>
</dbReference>
<sequence>MKLATKKLSTNKLATNKLNKLNEEIRTLKNIAWKIEHKNKKKQEYNAPDDFASPEFKEILIRLSFLKDLREFDTDSDAYTFINAWYINYQTLFQIMAKFNSISILMENKETNAELEDDKKFLLWSLKLIEKTLLKHTQYLKLFNNFKN</sequence>
<proteinExistence type="predicted"/>
<dbReference type="KEGG" id="mgly:NCTC10194_00440"/>
<evidence type="ECO:0000256" key="1">
    <source>
        <dbReference type="SAM" id="Coils"/>
    </source>
</evidence>
<accession>A0A449AV88</accession>
<dbReference type="AlphaFoldDB" id="A0A449AV88"/>
<keyword evidence="3" id="KW-1185">Reference proteome</keyword>
<evidence type="ECO:0000313" key="2">
    <source>
        <dbReference type="EMBL" id="VEU70433.1"/>
    </source>
</evidence>
<organism evidence="2 3">
    <name type="scientific">Mycoplasmopsis glycophila</name>
    <dbReference type="NCBI Taxonomy" id="171285"/>
    <lineage>
        <taxon>Bacteria</taxon>
        <taxon>Bacillati</taxon>
        <taxon>Mycoplasmatota</taxon>
        <taxon>Mycoplasmoidales</taxon>
        <taxon>Metamycoplasmataceae</taxon>
        <taxon>Mycoplasmopsis</taxon>
    </lineage>
</organism>
<protein>
    <submittedName>
        <fullName evidence="2">Uncharacterized protein</fullName>
    </submittedName>
</protein>
<gene>
    <name evidence="2" type="ORF">NCTC10194_00440</name>
</gene>
<keyword evidence="1" id="KW-0175">Coiled coil</keyword>
<name>A0A449AV88_9BACT</name>
<dbReference type="EMBL" id="LR215024">
    <property type="protein sequence ID" value="VEU70433.1"/>
    <property type="molecule type" value="Genomic_DNA"/>
</dbReference>
<reference evidence="2 3" key="1">
    <citation type="submission" date="2019-01" db="EMBL/GenBank/DDBJ databases">
        <authorList>
            <consortium name="Pathogen Informatics"/>
        </authorList>
    </citation>
    <scope>NUCLEOTIDE SEQUENCE [LARGE SCALE GENOMIC DNA]</scope>
    <source>
        <strain evidence="2 3">NCTC10194</strain>
    </source>
</reference>
<feature type="coiled-coil region" evidence="1">
    <location>
        <begin position="11"/>
        <end position="38"/>
    </location>
</feature>
<evidence type="ECO:0000313" key="3">
    <source>
        <dbReference type="Proteomes" id="UP000290815"/>
    </source>
</evidence>
<dbReference type="RefSeq" id="WP_027333378.1">
    <property type="nucleotide sequence ID" value="NZ_LR215024.1"/>
</dbReference>